<dbReference type="InterPro" id="IPR002060">
    <property type="entry name" value="Squ/phyt_synthse"/>
</dbReference>
<evidence type="ECO:0000313" key="1">
    <source>
        <dbReference type="EMBL" id="VDN45128.1"/>
    </source>
</evidence>
<keyword evidence="2" id="KW-1185">Reference proteome</keyword>
<dbReference type="OrthoDB" id="270318at2759"/>
<dbReference type="EMBL" id="UYRT01108741">
    <property type="protein sequence ID" value="VDN45128.1"/>
    <property type="molecule type" value="Genomic_DNA"/>
</dbReference>
<dbReference type="WBParaSite" id="GPUH_0002615201-mRNA-1">
    <property type="protein sequence ID" value="GPUH_0002615201-mRNA-1"/>
    <property type="gene ID" value="GPUH_0002615201"/>
</dbReference>
<evidence type="ECO:0000313" key="2">
    <source>
        <dbReference type="Proteomes" id="UP000271098"/>
    </source>
</evidence>
<dbReference type="Proteomes" id="UP000271098">
    <property type="component" value="Unassembled WGS sequence"/>
</dbReference>
<dbReference type="InterPro" id="IPR008949">
    <property type="entry name" value="Isoprenoid_synthase_dom_sf"/>
</dbReference>
<organism evidence="3">
    <name type="scientific">Gongylonema pulchrum</name>
    <dbReference type="NCBI Taxonomy" id="637853"/>
    <lineage>
        <taxon>Eukaryota</taxon>
        <taxon>Metazoa</taxon>
        <taxon>Ecdysozoa</taxon>
        <taxon>Nematoda</taxon>
        <taxon>Chromadorea</taxon>
        <taxon>Rhabditida</taxon>
        <taxon>Spirurina</taxon>
        <taxon>Spiruromorpha</taxon>
        <taxon>Spiruroidea</taxon>
        <taxon>Gongylonematidae</taxon>
        <taxon>Gongylonema</taxon>
    </lineage>
</organism>
<proteinExistence type="predicted"/>
<dbReference type="SUPFAM" id="SSF48576">
    <property type="entry name" value="Terpenoid synthases"/>
    <property type="match status" value="1"/>
</dbReference>
<protein>
    <submittedName>
        <fullName evidence="1 3">Uncharacterized protein</fullName>
    </submittedName>
</protein>
<dbReference type="Gene3D" id="1.10.600.10">
    <property type="entry name" value="Farnesyl Diphosphate Synthase"/>
    <property type="match status" value="1"/>
</dbReference>
<dbReference type="Pfam" id="PF00494">
    <property type="entry name" value="SQS_PSY"/>
    <property type="match status" value="1"/>
</dbReference>
<evidence type="ECO:0000313" key="3">
    <source>
        <dbReference type="WBParaSite" id="GPUH_0002615201-mRNA-1"/>
    </source>
</evidence>
<reference evidence="3" key="1">
    <citation type="submission" date="2016-06" db="UniProtKB">
        <authorList>
            <consortium name="WormBaseParasite"/>
        </authorList>
    </citation>
    <scope>IDENTIFICATION</scope>
</reference>
<name>A0A183EYT1_9BILA</name>
<accession>A0A183EYT1</accession>
<sequence length="154" mass="17327">MRDQIVRNSGLSGIYRLQFWKDTLDVLYGHTQGPLPRQPVATALSLFVDQFDEVLLRNLLAARQRTLGDRPFTSLDDVKQYGIETTGSLIKLIMQLLLESQSMKCSSLSNESAKAAELMSHAVAIITLIRCLGFKNSDIIFMCFLHLCSTQNPY</sequence>
<dbReference type="AlphaFoldDB" id="A0A183EYT1"/>
<gene>
    <name evidence="1" type="ORF">GPUH_LOCUS26123</name>
</gene>
<reference evidence="1 2" key="2">
    <citation type="submission" date="2018-11" db="EMBL/GenBank/DDBJ databases">
        <authorList>
            <consortium name="Pathogen Informatics"/>
        </authorList>
    </citation>
    <scope>NUCLEOTIDE SEQUENCE [LARGE SCALE GENOMIC DNA]</scope>
</reference>